<keyword evidence="3" id="KW-1185">Reference proteome</keyword>
<name>A0ABN1ADS2_9SPHN</name>
<sequence length="371" mass="40811">MSPIISTMALLALAATTTASDEQPIPVPGEVKVFKDWTVGCDNHGDCEAISLVFDVEKGFEEWGGPIIISRAAGVDDKLTVQAPLQVADIEGYRIVIDGKVVNSGKMVEQDDPIQIVGDNAKKLTIAIARGQKLEVQAANGDSLKKISLSGSTAALRYIDQQQKRTRTPTALIAKGRRSYRPVEKHFPVVSVQPWAPAQRIPATSEIVDLVENSPCKDSRFGLIEDQIFPLGQKDGRYRALVLMSCGSGAYNFSSAAYIGEIKGDEKEGASWAFRPATYDLQPSWGGEDRPPLLVNAQWDEDRQILSSFAKGRGIGDCGNSENYIWDGEKFRLIHANSMRECRGVIRWITTWRAEYKNIEGPIAQKEPESE</sequence>
<feature type="chain" id="PRO_5046023339" evidence="1">
    <location>
        <begin position="20"/>
        <end position="371"/>
    </location>
</feature>
<dbReference type="Pfam" id="PF06674">
    <property type="entry name" value="DUF1176"/>
    <property type="match status" value="1"/>
</dbReference>
<dbReference type="Proteomes" id="UP001500713">
    <property type="component" value="Unassembled WGS sequence"/>
</dbReference>
<organism evidence="2 3">
    <name type="scientific">Parasphingorhabdus litoris</name>
    <dbReference type="NCBI Taxonomy" id="394733"/>
    <lineage>
        <taxon>Bacteria</taxon>
        <taxon>Pseudomonadati</taxon>
        <taxon>Pseudomonadota</taxon>
        <taxon>Alphaproteobacteria</taxon>
        <taxon>Sphingomonadales</taxon>
        <taxon>Sphingomonadaceae</taxon>
        <taxon>Parasphingorhabdus</taxon>
    </lineage>
</organism>
<reference evidence="2 3" key="1">
    <citation type="journal article" date="2019" name="Int. J. Syst. Evol. Microbiol.">
        <title>The Global Catalogue of Microorganisms (GCM) 10K type strain sequencing project: providing services to taxonomists for standard genome sequencing and annotation.</title>
        <authorList>
            <consortium name="The Broad Institute Genomics Platform"/>
            <consortium name="The Broad Institute Genome Sequencing Center for Infectious Disease"/>
            <person name="Wu L."/>
            <person name="Ma J."/>
        </authorList>
    </citation>
    <scope>NUCLEOTIDE SEQUENCE [LARGE SCALE GENOMIC DNA]</scope>
    <source>
        <strain evidence="2 3">JCM 14162</strain>
    </source>
</reference>
<dbReference type="RefSeq" id="WP_229956048.1">
    <property type="nucleotide sequence ID" value="NZ_BAAAEM010000002.1"/>
</dbReference>
<proteinExistence type="predicted"/>
<feature type="signal peptide" evidence="1">
    <location>
        <begin position="1"/>
        <end position="19"/>
    </location>
</feature>
<comment type="caution">
    <text evidence="2">The sequence shown here is derived from an EMBL/GenBank/DDBJ whole genome shotgun (WGS) entry which is preliminary data.</text>
</comment>
<dbReference type="EMBL" id="BAAAEM010000002">
    <property type="protein sequence ID" value="GAA0474002.1"/>
    <property type="molecule type" value="Genomic_DNA"/>
</dbReference>
<evidence type="ECO:0000313" key="3">
    <source>
        <dbReference type="Proteomes" id="UP001500713"/>
    </source>
</evidence>
<keyword evidence="1" id="KW-0732">Signal</keyword>
<protein>
    <submittedName>
        <fullName evidence="2">DUF1176 domain-containing protein</fullName>
    </submittedName>
</protein>
<evidence type="ECO:0000313" key="2">
    <source>
        <dbReference type="EMBL" id="GAA0474002.1"/>
    </source>
</evidence>
<gene>
    <name evidence="2" type="ORF">GCM10009096_14310</name>
</gene>
<evidence type="ECO:0000256" key="1">
    <source>
        <dbReference type="SAM" id="SignalP"/>
    </source>
</evidence>
<accession>A0ABN1ADS2</accession>
<dbReference type="InterPro" id="IPR009560">
    <property type="entry name" value="DUF1176"/>
</dbReference>